<dbReference type="Pfam" id="PF00031">
    <property type="entry name" value="Cystatin"/>
    <property type="match status" value="1"/>
</dbReference>
<dbReference type="PROSITE" id="PS00287">
    <property type="entry name" value="CYSTATIN"/>
    <property type="match status" value="2"/>
</dbReference>
<sequence>MERTTTTAVLFLLAVLTVEGVSITKRQVGFVGGFSPAKVDDSDVLKMADFATTAVSASSNSGPLKLIKIVKAETQVVAGTNYKLNLELANTNAGENAAPIPCEVVIFDQPWTNTRKMIRSSCSPKRKTTRQIPGGSSTLPGGFTSLDVNSKNVKEIASFATTAISANTNSGPVTLIKVIKAESQVVAGTNFKLTMELDPVEGDNILCEVVVFDQPWTNTRKLSESKCFPTKNLLVKVAEVPHSDTQVKTARK</sequence>
<comment type="caution">
    <text evidence="2">The sequence shown here is derived from an EMBL/GenBank/DDBJ whole genome shotgun (WGS) entry which is preliminary data.</text>
</comment>
<dbReference type="EMBL" id="LRGB01000248">
    <property type="protein sequence ID" value="KZS20030.1"/>
    <property type="molecule type" value="Genomic_DNA"/>
</dbReference>
<comment type="similarity">
    <text evidence="1">Belongs to the cystatin family.</text>
</comment>
<name>A0A0P5Z870_9CRUS</name>
<reference evidence="2 3" key="1">
    <citation type="submission" date="2016-03" db="EMBL/GenBank/DDBJ databases">
        <title>EvidentialGene: Evidence-directed Construction of Genes on Genomes.</title>
        <authorList>
            <person name="Gilbert D.G."/>
            <person name="Choi J.-H."/>
            <person name="Mockaitis K."/>
            <person name="Colbourne J."/>
            <person name="Pfrender M."/>
        </authorList>
    </citation>
    <scope>NUCLEOTIDE SEQUENCE [LARGE SCALE GENOMIC DNA]</scope>
    <source>
        <strain evidence="2 3">Xinb3</strain>
        <tissue evidence="2">Complete organism</tissue>
    </source>
</reference>
<dbReference type="CDD" id="cd00042">
    <property type="entry name" value="CY"/>
    <property type="match status" value="2"/>
</dbReference>
<dbReference type="Proteomes" id="UP000076858">
    <property type="component" value="Unassembled WGS sequence"/>
</dbReference>
<evidence type="ECO:0000256" key="1">
    <source>
        <dbReference type="ARBA" id="ARBA00009403"/>
    </source>
</evidence>
<dbReference type="InterPro" id="IPR046350">
    <property type="entry name" value="Cystatin_sf"/>
</dbReference>
<evidence type="ECO:0000313" key="3">
    <source>
        <dbReference type="Proteomes" id="UP000076858"/>
    </source>
</evidence>
<dbReference type="Gene3D" id="3.10.450.10">
    <property type="match status" value="2"/>
</dbReference>
<dbReference type="PANTHER" id="PTHR47364:SF2">
    <property type="entry name" value="CYSTEINE PROTEINASE INHIBITOR 5"/>
    <property type="match status" value="1"/>
</dbReference>
<gene>
    <name evidence="2" type="ORF">APZ42_013335</name>
</gene>
<accession>A0A0P5Z870</accession>
<dbReference type="InterPro" id="IPR018073">
    <property type="entry name" value="Prot_inh_cystat_CS"/>
</dbReference>
<dbReference type="OrthoDB" id="6357437at2759"/>
<keyword evidence="3" id="KW-1185">Reference proteome</keyword>
<dbReference type="PANTHER" id="PTHR47364">
    <property type="entry name" value="CYSTEINE PROTEINASE INHIBITOR 5"/>
    <property type="match status" value="1"/>
</dbReference>
<dbReference type="GO" id="GO:0004869">
    <property type="term" value="F:cysteine-type endopeptidase inhibitor activity"/>
    <property type="evidence" value="ECO:0007669"/>
    <property type="project" value="InterPro"/>
</dbReference>
<protein>
    <submittedName>
        <fullName evidence="2">Cystatin</fullName>
    </submittedName>
</protein>
<evidence type="ECO:0000313" key="2">
    <source>
        <dbReference type="EMBL" id="KZS20030.1"/>
    </source>
</evidence>
<dbReference type="InterPro" id="IPR000010">
    <property type="entry name" value="Cystatin_dom"/>
</dbReference>
<dbReference type="Pfam" id="PF16845">
    <property type="entry name" value="SQAPI"/>
    <property type="match status" value="1"/>
</dbReference>
<dbReference type="STRING" id="35525.A0A0P5Z870"/>
<dbReference type="SMART" id="SM00043">
    <property type="entry name" value="CY"/>
    <property type="match status" value="2"/>
</dbReference>
<proteinExistence type="inferred from homology"/>
<dbReference type="SUPFAM" id="SSF54403">
    <property type="entry name" value="Cystatin/monellin"/>
    <property type="match status" value="2"/>
</dbReference>
<organism evidence="2 3">
    <name type="scientific">Daphnia magna</name>
    <dbReference type="NCBI Taxonomy" id="35525"/>
    <lineage>
        <taxon>Eukaryota</taxon>
        <taxon>Metazoa</taxon>
        <taxon>Ecdysozoa</taxon>
        <taxon>Arthropoda</taxon>
        <taxon>Crustacea</taxon>
        <taxon>Branchiopoda</taxon>
        <taxon>Diplostraca</taxon>
        <taxon>Cladocera</taxon>
        <taxon>Anomopoda</taxon>
        <taxon>Daphniidae</taxon>
        <taxon>Daphnia</taxon>
    </lineage>
</organism>
<dbReference type="AlphaFoldDB" id="A0A0P5Z870"/>